<feature type="signal peptide" evidence="1">
    <location>
        <begin position="1"/>
        <end position="26"/>
    </location>
</feature>
<comment type="caution">
    <text evidence="2">The sequence shown here is derived from an EMBL/GenBank/DDBJ whole genome shotgun (WGS) entry which is preliminary data.</text>
</comment>
<dbReference type="RefSeq" id="WP_191187152.1">
    <property type="nucleotide sequence ID" value="NZ_JACWMY010000001.1"/>
</dbReference>
<dbReference type="InterPro" id="IPR023393">
    <property type="entry name" value="START-like_dom_sf"/>
</dbReference>
<feature type="chain" id="PRO_5046736294" evidence="1">
    <location>
        <begin position="27"/>
        <end position="195"/>
    </location>
</feature>
<dbReference type="Pfam" id="PF10604">
    <property type="entry name" value="Polyketide_cyc2"/>
    <property type="match status" value="1"/>
</dbReference>
<evidence type="ECO:0000313" key="3">
    <source>
        <dbReference type="Proteomes" id="UP000606600"/>
    </source>
</evidence>
<sequence>MKTKKLFIIVSLTSLSLLLSSCYSHKKVVQSSLPYSDKIKWPEGFKPSESDFFIHNEIDIKASPQVVWDIFINAAKWPELNKKAEGIKLLNSPDGKLNSSSVFIWSPAGKFTSTIKEFKPPYNVAWLGETDNKKITIYNAWMIIPTAEGCKVISDESQNGPKTKMEKIFAPNMVRKDLKNWLIRLKELSEKQSNN</sequence>
<name>A0ABR7WJH2_9SPHI</name>
<accession>A0ABR7WJH2</accession>
<reference evidence="2 3" key="1">
    <citation type="submission" date="2020-09" db="EMBL/GenBank/DDBJ databases">
        <title>Novel species of Mucilaginibacter isolated from a glacier on the Tibetan Plateau.</title>
        <authorList>
            <person name="Liu Q."/>
            <person name="Xin Y.-H."/>
        </authorList>
    </citation>
    <scope>NUCLEOTIDE SEQUENCE [LARGE SCALE GENOMIC DNA]</scope>
    <source>
        <strain evidence="2 3">ZT4R22</strain>
    </source>
</reference>
<dbReference type="InterPro" id="IPR019587">
    <property type="entry name" value="Polyketide_cyclase/dehydratase"/>
</dbReference>
<dbReference type="SUPFAM" id="SSF55961">
    <property type="entry name" value="Bet v1-like"/>
    <property type="match status" value="1"/>
</dbReference>
<evidence type="ECO:0000313" key="2">
    <source>
        <dbReference type="EMBL" id="MBD1362470.1"/>
    </source>
</evidence>
<dbReference type="PROSITE" id="PS51257">
    <property type="entry name" value="PROKAR_LIPOPROTEIN"/>
    <property type="match status" value="1"/>
</dbReference>
<organism evidence="2 3">
    <name type="scientific">Mucilaginibacter pankratovii</name>
    <dbReference type="NCBI Taxonomy" id="2772110"/>
    <lineage>
        <taxon>Bacteria</taxon>
        <taxon>Pseudomonadati</taxon>
        <taxon>Bacteroidota</taxon>
        <taxon>Sphingobacteriia</taxon>
        <taxon>Sphingobacteriales</taxon>
        <taxon>Sphingobacteriaceae</taxon>
        <taxon>Mucilaginibacter</taxon>
    </lineage>
</organism>
<keyword evidence="1" id="KW-0732">Signal</keyword>
<dbReference type="Gene3D" id="3.30.530.20">
    <property type="match status" value="1"/>
</dbReference>
<evidence type="ECO:0000256" key="1">
    <source>
        <dbReference type="SAM" id="SignalP"/>
    </source>
</evidence>
<proteinExistence type="predicted"/>
<keyword evidence="3" id="KW-1185">Reference proteome</keyword>
<dbReference type="Proteomes" id="UP000606600">
    <property type="component" value="Unassembled WGS sequence"/>
</dbReference>
<protein>
    <submittedName>
        <fullName evidence="2">SRPBCC family protein</fullName>
    </submittedName>
</protein>
<gene>
    <name evidence="2" type="ORF">IDJ77_01490</name>
</gene>
<dbReference type="EMBL" id="JACWMY010000001">
    <property type="protein sequence ID" value="MBD1362470.1"/>
    <property type="molecule type" value="Genomic_DNA"/>
</dbReference>